<evidence type="ECO:0000256" key="1">
    <source>
        <dbReference type="SAM" id="MobiDB-lite"/>
    </source>
</evidence>
<dbReference type="GeneID" id="29922471"/>
<gene>
    <name evidence="2" type="ORF">PL2TA16_03279</name>
</gene>
<feature type="compositionally biased region" description="Polar residues" evidence="1">
    <location>
        <begin position="1"/>
        <end position="15"/>
    </location>
</feature>
<feature type="region of interest" description="Disordered" evidence="1">
    <location>
        <begin position="1"/>
        <end position="32"/>
    </location>
</feature>
<evidence type="ECO:0000313" key="3">
    <source>
        <dbReference type="Proteomes" id="UP000017820"/>
    </source>
</evidence>
<reference evidence="2 3" key="1">
    <citation type="submission" date="2013-07" db="EMBL/GenBank/DDBJ databases">
        <title>Draft genome sequence of Pseudoalteromonas luteoviolacea 2ta16.</title>
        <authorList>
            <person name="Allen E.E."/>
            <person name="Azam F."/>
            <person name="Podell S."/>
        </authorList>
    </citation>
    <scope>NUCLEOTIDE SEQUENCE [LARGE SCALE GENOMIC DNA]</scope>
    <source>
        <strain evidence="2 3">2ta16</strain>
    </source>
</reference>
<dbReference type="EMBL" id="AUSV01000036">
    <property type="protein sequence ID" value="ESP93426.1"/>
    <property type="molecule type" value="Genomic_DNA"/>
</dbReference>
<dbReference type="AlphaFoldDB" id="V4H7I6"/>
<proteinExistence type="predicted"/>
<evidence type="ECO:0000313" key="2">
    <source>
        <dbReference type="EMBL" id="ESP93426.1"/>
    </source>
</evidence>
<dbReference type="RefSeq" id="WP_023399157.1">
    <property type="nucleotide sequence ID" value="NZ_AUSV01000036.1"/>
</dbReference>
<protein>
    <submittedName>
        <fullName evidence="2">Uncharacterized protein</fullName>
    </submittedName>
</protein>
<accession>V4H7I6</accession>
<dbReference type="Proteomes" id="UP000017820">
    <property type="component" value="Unassembled WGS sequence"/>
</dbReference>
<feature type="compositionally biased region" description="Basic and acidic residues" evidence="1">
    <location>
        <begin position="17"/>
        <end position="32"/>
    </location>
</feature>
<organism evidence="2 3">
    <name type="scientific">Pseudoalteromonas luteoviolacea (strain 2ta16)</name>
    <dbReference type="NCBI Taxonomy" id="1353533"/>
    <lineage>
        <taxon>Bacteria</taxon>
        <taxon>Pseudomonadati</taxon>
        <taxon>Pseudomonadota</taxon>
        <taxon>Gammaproteobacteria</taxon>
        <taxon>Alteromonadales</taxon>
        <taxon>Pseudoalteromonadaceae</taxon>
        <taxon>Pseudoalteromonas</taxon>
    </lineage>
</organism>
<sequence length="113" mass="12596">MQTTQPLRSKNTASSRGVDKNIRNTTTHKDGLEKLYTERSNLDADNEFASTAKSIYAGNKAIFGDLVELYRPKAVEIKEGDSEQVKAQKNLLLAVNAPSRLGPTRVKSYKKIR</sequence>
<dbReference type="PATRIC" id="fig|1353533.3.peg.2239"/>
<comment type="caution">
    <text evidence="2">The sequence shown here is derived from an EMBL/GenBank/DDBJ whole genome shotgun (WGS) entry which is preliminary data.</text>
</comment>
<name>V4H7I6_PSEL2</name>